<keyword evidence="1" id="KW-0472">Membrane</keyword>
<dbReference type="InterPro" id="IPR012422">
    <property type="entry name" value="Cyt_c_oxidase_su4_bac-aa3"/>
</dbReference>
<feature type="transmembrane region" description="Helical" evidence="1">
    <location>
        <begin position="20"/>
        <end position="40"/>
    </location>
</feature>
<feature type="domain" description="Cytochrome c oxidase subunit IV bacterial aa3 type" evidence="2">
    <location>
        <begin position="2"/>
        <end position="37"/>
    </location>
</feature>
<dbReference type="InterPro" id="IPR036596">
    <property type="entry name" value="Cyt-C_aa3_sf"/>
</dbReference>
<organism evidence="3 4">
    <name type="scientific">Novosphingobium chloroacetimidivorans</name>
    <dbReference type="NCBI Taxonomy" id="1428314"/>
    <lineage>
        <taxon>Bacteria</taxon>
        <taxon>Pseudomonadati</taxon>
        <taxon>Pseudomonadota</taxon>
        <taxon>Alphaproteobacteria</taxon>
        <taxon>Sphingomonadales</taxon>
        <taxon>Sphingomonadaceae</taxon>
        <taxon>Novosphingobium</taxon>
    </lineage>
</organism>
<dbReference type="EMBL" id="JACHLR010000014">
    <property type="protein sequence ID" value="MBB4859851.1"/>
    <property type="molecule type" value="Genomic_DNA"/>
</dbReference>
<dbReference type="Gene3D" id="1.20.5.160">
    <property type="entry name" value="Bacterial aa3 type cytochrome c oxidase subunit IV"/>
    <property type="match status" value="1"/>
</dbReference>
<comment type="caution">
    <text evidence="3">The sequence shown here is derived from an EMBL/GenBank/DDBJ whole genome shotgun (WGS) entry which is preliminary data.</text>
</comment>
<protein>
    <recommendedName>
        <fullName evidence="2">Cytochrome c oxidase subunit IV bacterial aa3 type domain-containing protein</fullName>
    </recommendedName>
</protein>
<evidence type="ECO:0000313" key="4">
    <source>
        <dbReference type="Proteomes" id="UP000555448"/>
    </source>
</evidence>
<dbReference type="RefSeq" id="WP_184247528.1">
    <property type="nucleotide sequence ID" value="NZ_JACHLR010000014.1"/>
</dbReference>
<gene>
    <name evidence="3" type="ORF">HNO88_003183</name>
</gene>
<evidence type="ECO:0000259" key="2">
    <source>
        <dbReference type="Pfam" id="PF07835"/>
    </source>
</evidence>
<name>A0A7W7NWZ0_9SPHN</name>
<dbReference type="AlphaFoldDB" id="A0A7W7NWZ0"/>
<reference evidence="3 4" key="1">
    <citation type="submission" date="2020-08" db="EMBL/GenBank/DDBJ databases">
        <title>Functional genomics of gut bacteria from endangered species of beetles.</title>
        <authorList>
            <person name="Carlos-Shanley C."/>
        </authorList>
    </citation>
    <scope>NUCLEOTIDE SEQUENCE [LARGE SCALE GENOMIC DNA]</scope>
    <source>
        <strain evidence="3 4">S00245</strain>
    </source>
</reference>
<sequence>MASGNDMKAATQTYGGFLTLVKIGTVASVIVAAFVVLLIAS</sequence>
<proteinExistence type="predicted"/>
<dbReference type="Proteomes" id="UP000555448">
    <property type="component" value="Unassembled WGS sequence"/>
</dbReference>
<dbReference type="SUPFAM" id="SSF81469">
    <property type="entry name" value="Bacterial aa3 type cytochrome c oxidase subunit IV"/>
    <property type="match status" value="1"/>
</dbReference>
<evidence type="ECO:0000313" key="3">
    <source>
        <dbReference type="EMBL" id="MBB4859851.1"/>
    </source>
</evidence>
<evidence type="ECO:0000256" key="1">
    <source>
        <dbReference type="SAM" id="Phobius"/>
    </source>
</evidence>
<keyword evidence="1" id="KW-0812">Transmembrane</keyword>
<accession>A0A7W7NWZ0</accession>
<keyword evidence="4" id="KW-1185">Reference proteome</keyword>
<keyword evidence="1" id="KW-1133">Transmembrane helix</keyword>
<dbReference type="Pfam" id="PF07835">
    <property type="entry name" value="COX4_pro_2"/>
    <property type="match status" value="1"/>
</dbReference>